<evidence type="ECO:0000313" key="5">
    <source>
        <dbReference type="EMBL" id="VYU54004.1"/>
    </source>
</evidence>
<sequence>MNIIISNSGDKPIYEQITSQIKNAILSGELEAGAPLPSLRYLAKELRVSLISTKRAYEELEKDGFIESIQGKGSFVTGKNKELMKEEQFKKIEECLQEAVDMARIAHIPCEELKDVLAAMYDEG</sequence>
<reference evidence="5" key="1">
    <citation type="submission" date="2019-11" db="EMBL/GenBank/DDBJ databases">
        <authorList>
            <person name="Feng L."/>
        </authorList>
    </citation>
    <scope>NUCLEOTIDE SEQUENCE</scope>
    <source>
        <strain evidence="5">CsymbiosumLFYP84</strain>
    </source>
</reference>
<evidence type="ECO:0000256" key="1">
    <source>
        <dbReference type="ARBA" id="ARBA00023015"/>
    </source>
</evidence>
<dbReference type="AlphaFoldDB" id="A0A6N3FPN6"/>
<keyword evidence="2" id="KW-0238">DNA-binding</keyword>
<dbReference type="GO" id="GO:0003677">
    <property type="term" value="F:DNA binding"/>
    <property type="evidence" value="ECO:0007669"/>
    <property type="project" value="UniProtKB-KW"/>
</dbReference>
<dbReference type="InterPro" id="IPR036388">
    <property type="entry name" value="WH-like_DNA-bd_sf"/>
</dbReference>
<dbReference type="InterPro" id="IPR036390">
    <property type="entry name" value="WH_DNA-bd_sf"/>
</dbReference>
<dbReference type="SMART" id="SM00345">
    <property type="entry name" value="HTH_GNTR"/>
    <property type="match status" value="1"/>
</dbReference>
<dbReference type="PANTHER" id="PTHR38445:SF7">
    <property type="entry name" value="GNTR-FAMILY TRANSCRIPTIONAL REGULATOR"/>
    <property type="match status" value="1"/>
</dbReference>
<dbReference type="Gene3D" id="1.10.10.10">
    <property type="entry name" value="Winged helix-like DNA-binding domain superfamily/Winged helix DNA-binding domain"/>
    <property type="match status" value="1"/>
</dbReference>
<dbReference type="SUPFAM" id="SSF46785">
    <property type="entry name" value="Winged helix' DNA-binding domain"/>
    <property type="match status" value="1"/>
</dbReference>
<accession>A0A6N3FPN6</accession>
<dbReference type="PANTHER" id="PTHR38445">
    <property type="entry name" value="HTH-TYPE TRANSCRIPTIONAL REPRESSOR YTRA"/>
    <property type="match status" value="1"/>
</dbReference>
<organism evidence="5">
    <name type="scientific">Clostridium symbiosum</name>
    <name type="common">Bacteroides symbiosus</name>
    <dbReference type="NCBI Taxonomy" id="1512"/>
    <lineage>
        <taxon>Bacteria</taxon>
        <taxon>Bacillati</taxon>
        <taxon>Bacillota</taxon>
        <taxon>Clostridia</taxon>
        <taxon>Lachnospirales</taxon>
        <taxon>Lachnospiraceae</taxon>
        <taxon>Otoolea</taxon>
    </lineage>
</organism>
<proteinExistence type="predicted"/>
<dbReference type="Pfam" id="PF00392">
    <property type="entry name" value="GntR"/>
    <property type="match status" value="1"/>
</dbReference>
<gene>
    <name evidence="5" type="primary">ytrA_4</name>
    <name evidence="5" type="ORF">CSLFYP84_02630</name>
</gene>
<name>A0A6N3FPN6_CLOSY</name>
<keyword evidence="1" id="KW-0805">Transcription regulation</keyword>
<feature type="domain" description="HTH gntR-type" evidence="4">
    <location>
        <begin position="11"/>
        <end position="79"/>
    </location>
</feature>
<dbReference type="CDD" id="cd07377">
    <property type="entry name" value="WHTH_GntR"/>
    <property type="match status" value="1"/>
</dbReference>
<evidence type="ECO:0000256" key="3">
    <source>
        <dbReference type="ARBA" id="ARBA00023163"/>
    </source>
</evidence>
<dbReference type="InterPro" id="IPR000524">
    <property type="entry name" value="Tscrpt_reg_HTH_GntR"/>
</dbReference>
<keyword evidence="3" id="KW-0804">Transcription</keyword>
<evidence type="ECO:0000259" key="4">
    <source>
        <dbReference type="PROSITE" id="PS50949"/>
    </source>
</evidence>
<dbReference type="EMBL" id="CACRUA010000029">
    <property type="protein sequence ID" value="VYU54004.1"/>
    <property type="molecule type" value="Genomic_DNA"/>
</dbReference>
<protein>
    <submittedName>
        <fullName evidence="5">HTH-type transcriptional repressor YtrA</fullName>
    </submittedName>
</protein>
<dbReference type="RefSeq" id="WP_054344994.1">
    <property type="nucleotide sequence ID" value="NZ_CACRUA010000029.1"/>
</dbReference>
<evidence type="ECO:0000256" key="2">
    <source>
        <dbReference type="ARBA" id="ARBA00023125"/>
    </source>
</evidence>
<dbReference type="GO" id="GO:0003700">
    <property type="term" value="F:DNA-binding transcription factor activity"/>
    <property type="evidence" value="ECO:0007669"/>
    <property type="project" value="InterPro"/>
</dbReference>
<dbReference type="PROSITE" id="PS50949">
    <property type="entry name" value="HTH_GNTR"/>
    <property type="match status" value="1"/>
</dbReference>